<protein>
    <submittedName>
        <fullName evidence="1">Uncharacterized protein</fullName>
    </submittedName>
</protein>
<dbReference type="EMBL" id="JABVED010000001">
    <property type="protein sequence ID" value="MBC6445961.1"/>
    <property type="molecule type" value="Genomic_DNA"/>
</dbReference>
<accession>A0ABR7KZV6</accession>
<dbReference type="Proteomes" id="UP000734823">
    <property type="component" value="Unassembled WGS sequence"/>
</dbReference>
<organism evidence="1 2">
    <name type="scientific">Actinokineospora xionganensis</name>
    <dbReference type="NCBI Taxonomy" id="2684470"/>
    <lineage>
        <taxon>Bacteria</taxon>
        <taxon>Bacillati</taxon>
        <taxon>Actinomycetota</taxon>
        <taxon>Actinomycetes</taxon>
        <taxon>Pseudonocardiales</taxon>
        <taxon>Pseudonocardiaceae</taxon>
        <taxon>Actinokineospora</taxon>
    </lineage>
</organism>
<gene>
    <name evidence="1" type="ORF">GPZ80_02090</name>
</gene>
<keyword evidence="2" id="KW-1185">Reference proteome</keyword>
<reference evidence="1 2" key="1">
    <citation type="submission" date="2020-06" db="EMBL/GenBank/DDBJ databases">
        <title>Actinokineospora xiongansis sp. nov., isolated from soil of Baiyangdian.</title>
        <authorList>
            <person name="Zhang X."/>
        </authorList>
    </citation>
    <scope>NUCLEOTIDE SEQUENCE [LARGE SCALE GENOMIC DNA]</scope>
    <source>
        <strain evidence="1 2">HBU206404</strain>
    </source>
</reference>
<comment type="caution">
    <text evidence="1">The sequence shown here is derived from an EMBL/GenBank/DDBJ whole genome shotgun (WGS) entry which is preliminary data.</text>
</comment>
<evidence type="ECO:0000313" key="2">
    <source>
        <dbReference type="Proteomes" id="UP000734823"/>
    </source>
</evidence>
<dbReference type="RefSeq" id="WP_222718753.1">
    <property type="nucleotide sequence ID" value="NZ_JABVED010000001.1"/>
</dbReference>
<sequence length="281" mass="30754">MFSQTLRGVILSVPYSSAASYHQFFGDGEPPLSMGRGCGWQSFTAGDLVRERTGVSATYLFSGAHVPALYFGADTITVLDPYLPHIEPIVLDKKVGVAGQAVVEVDAYPIRVAADGTPAPSKLRGTWRFADGVLRLEYIRYSPRLGGYRTFRAFTFRAGATLPSVPPPHGLVRGILRQPAQNNLSVRVVHPDDELVRELVLPFTNRPRARVVDENYLVTKDNQGAVSRLGSAGYRRDLAVIADALSVTAAEAVEFVMDAAVLYDKAAPRDIEWPEYSVEDE</sequence>
<evidence type="ECO:0000313" key="1">
    <source>
        <dbReference type="EMBL" id="MBC6445961.1"/>
    </source>
</evidence>
<name>A0ABR7KZV6_9PSEU</name>
<proteinExistence type="predicted"/>